<reference evidence="1 2" key="2">
    <citation type="submission" date="2018-11" db="EMBL/GenBank/DDBJ databases">
        <authorList>
            <consortium name="Pathogen Informatics"/>
        </authorList>
    </citation>
    <scope>NUCLEOTIDE SEQUENCE [LARGE SCALE GENOMIC DNA]</scope>
</reference>
<gene>
    <name evidence="1" type="ORF">TASK_LOCUS2192</name>
</gene>
<keyword evidence="2" id="KW-1185">Reference proteome</keyword>
<dbReference type="EMBL" id="UYRS01001170">
    <property type="protein sequence ID" value="VDK24532.1"/>
    <property type="molecule type" value="Genomic_DNA"/>
</dbReference>
<accession>A0A0R3VXP7</accession>
<sequence>MTTIPKRDALLDSTQVTIYSNEYILRMRQCEVMSRAPPASVGDVMVNLVVQLRSGTCICLLTATPITTTMTVK</sequence>
<name>A0A0R3VXP7_TAEAS</name>
<organism evidence="3">
    <name type="scientific">Taenia asiatica</name>
    <name type="common">Asian tapeworm</name>
    <dbReference type="NCBI Taxonomy" id="60517"/>
    <lineage>
        <taxon>Eukaryota</taxon>
        <taxon>Metazoa</taxon>
        <taxon>Spiralia</taxon>
        <taxon>Lophotrochozoa</taxon>
        <taxon>Platyhelminthes</taxon>
        <taxon>Cestoda</taxon>
        <taxon>Eucestoda</taxon>
        <taxon>Cyclophyllidea</taxon>
        <taxon>Taeniidae</taxon>
        <taxon>Taenia</taxon>
    </lineage>
</organism>
<proteinExistence type="predicted"/>
<evidence type="ECO:0000313" key="3">
    <source>
        <dbReference type="WBParaSite" id="TASK_0000219101-mRNA-1"/>
    </source>
</evidence>
<protein>
    <submittedName>
        <fullName evidence="1 3">Uncharacterized protein</fullName>
    </submittedName>
</protein>
<dbReference type="Proteomes" id="UP000282613">
    <property type="component" value="Unassembled WGS sequence"/>
</dbReference>
<dbReference type="WBParaSite" id="TASK_0000219101-mRNA-1">
    <property type="protein sequence ID" value="TASK_0000219101-mRNA-1"/>
    <property type="gene ID" value="TASK_0000219101"/>
</dbReference>
<evidence type="ECO:0000313" key="1">
    <source>
        <dbReference type="EMBL" id="VDK24532.1"/>
    </source>
</evidence>
<dbReference type="AlphaFoldDB" id="A0A0R3VXP7"/>
<evidence type="ECO:0000313" key="2">
    <source>
        <dbReference type="Proteomes" id="UP000282613"/>
    </source>
</evidence>
<reference evidence="3" key="1">
    <citation type="submission" date="2017-02" db="UniProtKB">
        <authorList>
            <consortium name="WormBaseParasite"/>
        </authorList>
    </citation>
    <scope>IDENTIFICATION</scope>
</reference>